<dbReference type="Proteomes" id="UP000789920">
    <property type="component" value="Unassembled WGS sequence"/>
</dbReference>
<dbReference type="EMBL" id="CAJVQC010168267">
    <property type="protein sequence ID" value="CAG8849950.1"/>
    <property type="molecule type" value="Genomic_DNA"/>
</dbReference>
<proteinExistence type="predicted"/>
<keyword evidence="2" id="KW-1185">Reference proteome</keyword>
<protein>
    <submittedName>
        <fullName evidence="1">16949_t:CDS:1</fullName>
    </submittedName>
</protein>
<evidence type="ECO:0000313" key="2">
    <source>
        <dbReference type="Proteomes" id="UP000789920"/>
    </source>
</evidence>
<comment type="caution">
    <text evidence="1">The sequence shown here is derived from an EMBL/GenBank/DDBJ whole genome shotgun (WGS) entry which is preliminary data.</text>
</comment>
<accession>A0ACA9SVB1</accession>
<sequence length="130" mass="15322">LSSEAKKRLCESLHQQYLNQKLAKYNEAKKLFIGLTDLNYKPGYRNHTYYKYLLSSDNKNDTALLEAYHPEEIYFQYIIRIGEKGFTLVEYPSEVYKILDSHEYSEKISREDLISKILIAYIDALSLIPE</sequence>
<organism evidence="1 2">
    <name type="scientific">Racocetra persica</name>
    <dbReference type="NCBI Taxonomy" id="160502"/>
    <lineage>
        <taxon>Eukaryota</taxon>
        <taxon>Fungi</taxon>
        <taxon>Fungi incertae sedis</taxon>
        <taxon>Mucoromycota</taxon>
        <taxon>Glomeromycotina</taxon>
        <taxon>Glomeromycetes</taxon>
        <taxon>Diversisporales</taxon>
        <taxon>Gigasporaceae</taxon>
        <taxon>Racocetra</taxon>
    </lineage>
</organism>
<evidence type="ECO:0000313" key="1">
    <source>
        <dbReference type="EMBL" id="CAG8849950.1"/>
    </source>
</evidence>
<feature type="non-terminal residue" evidence="1">
    <location>
        <position position="130"/>
    </location>
</feature>
<reference evidence="1" key="1">
    <citation type="submission" date="2021-06" db="EMBL/GenBank/DDBJ databases">
        <authorList>
            <person name="Kallberg Y."/>
            <person name="Tangrot J."/>
            <person name="Rosling A."/>
        </authorList>
    </citation>
    <scope>NUCLEOTIDE SEQUENCE</scope>
    <source>
        <strain evidence="1">MA461A</strain>
    </source>
</reference>
<feature type="non-terminal residue" evidence="1">
    <location>
        <position position="1"/>
    </location>
</feature>
<gene>
    <name evidence="1" type="ORF">RPERSI_LOCUS35858</name>
</gene>
<name>A0ACA9SVB1_9GLOM</name>